<dbReference type="NCBIfam" id="TIGR00242">
    <property type="entry name" value="division/cell wall cluster transcriptional repressor MraZ"/>
    <property type="match status" value="1"/>
</dbReference>
<organism evidence="9 10">
    <name type="scientific">Limosilactobacillus oris DSM 4864</name>
    <dbReference type="NCBI Taxonomy" id="1423779"/>
    <lineage>
        <taxon>Bacteria</taxon>
        <taxon>Bacillati</taxon>
        <taxon>Bacillota</taxon>
        <taxon>Bacilli</taxon>
        <taxon>Lactobacillales</taxon>
        <taxon>Lactobacillaceae</taxon>
        <taxon>Limosilactobacillus</taxon>
    </lineage>
</organism>
<keyword evidence="6 7" id="KW-0804">Transcription</keyword>
<evidence type="ECO:0000256" key="6">
    <source>
        <dbReference type="ARBA" id="ARBA00023163"/>
    </source>
</evidence>
<dbReference type="FunFam" id="3.40.1550.20:FF:000002">
    <property type="entry name" value="Transcriptional regulator MraZ"/>
    <property type="match status" value="1"/>
</dbReference>
<comment type="similarity">
    <text evidence="7">Belongs to the MraZ family.</text>
</comment>
<dbReference type="PANTHER" id="PTHR34701:SF1">
    <property type="entry name" value="TRANSCRIPTIONAL REGULATOR MRAZ"/>
    <property type="match status" value="1"/>
</dbReference>
<accession>A0A0R1WAK5</accession>
<dbReference type="InterPro" id="IPR020603">
    <property type="entry name" value="MraZ_dom"/>
</dbReference>
<dbReference type="PATRIC" id="fig|1423779.3.peg.639"/>
<evidence type="ECO:0000256" key="5">
    <source>
        <dbReference type="ARBA" id="ARBA00023125"/>
    </source>
</evidence>
<evidence type="ECO:0000313" key="10">
    <source>
        <dbReference type="Proteomes" id="UP000050973"/>
    </source>
</evidence>
<dbReference type="SUPFAM" id="SSF89447">
    <property type="entry name" value="AbrB/MazE/MraZ-like"/>
    <property type="match status" value="1"/>
</dbReference>
<dbReference type="GO" id="GO:0003700">
    <property type="term" value="F:DNA-binding transcription factor activity"/>
    <property type="evidence" value="ECO:0007669"/>
    <property type="project" value="UniProtKB-UniRule"/>
</dbReference>
<keyword evidence="5 7" id="KW-0238">DNA-binding</keyword>
<keyword evidence="3" id="KW-0677">Repeat</keyword>
<dbReference type="GO" id="GO:0005737">
    <property type="term" value="C:cytoplasm"/>
    <property type="evidence" value="ECO:0007669"/>
    <property type="project" value="UniProtKB-UniRule"/>
</dbReference>
<evidence type="ECO:0000313" key="9">
    <source>
        <dbReference type="EMBL" id="KRM14974.1"/>
    </source>
</evidence>
<dbReference type="Gene3D" id="3.40.1550.20">
    <property type="entry name" value="Transcriptional regulator MraZ domain"/>
    <property type="match status" value="1"/>
</dbReference>
<dbReference type="InterPro" id="IPR038619">
    <property type="entry name" value="MraZ_sf"/>
</dbReference>
<comment type="subcellular location">
    <subcellularLocation>
        <location evidence="7">Cytoplasm</location>
        <location evidence="7">Nucleoid</location>
    </subcellularLocation>
</comment>
<dbReference type="CDD" id="cd16320">
    <property type="entry name" value="MraZ_N"/>
    <property type="match status" value="1"/>
</dbReference>
<proteinExistence type="inferred from homology"/>
<dbReference type="GO" id="GO:0009295">
    <property type="term" value="C:nucleoid"/>
    <property type="evidence" value="ECO:0007669"/>
    <property type="project" value="UniProtKB-SubCell"/>
</dbReference>
<keyword evidence="2 7" id="KW-0963">Cytoplasm</keyword>
<comment type="caution">
    <text evidence="9">The sequence shown here is derived from an EMBL/GenBank/DDBJ whole genome shotgun (WGS) entry which is preliminary data.</text>
</comment>
<dbReference type="CDD" id="cd16321">
    <property type="entry name" value="MraZ_C"/>
    <property type="match status" value="1"/>
</dbReference>
<dbReference type="InterPro" id="IPR007159">
    <property type="entry name" value="SpoVT-AbrB_dom"/>
</dbReference>
<dbReference type="PANTHER" id="PTHR34701">
    <property type="entry name" value="TRANSCRIPTIONAL REGULATOR MRAZ"/>
    <property type="match status" value="1"/>
</dbReference>
<dbReference type="Pfam" id="PF02381">
    <property type="entry name" value="MraZ"/>
    <property type="match status" value="2"/>
</dbReference>
<dbReference type="PROSITE" id="PS51740">
    <property type="entry name" value="SPOVT_ABRB"/>
    <property type="match status" value="2"/>
</dbReference>
<evidence type="ECO:0000259" key="8">
    <source>
        <dbReference type="PROSITE" id="PS51740"/>
    </source>
</evidence>
<dbReference type="AlphaFoldDB" id="A0A0R1WAK5"/>
<sequence length="156" mass="17662">MVDYSYKVVKGGLVVLMGEYNHVIDAKGRLIIPAKFRDQLGASFVITRGLDGCLFGYPQAEWQRLEAKLAALPLTKRDARAFVRFLYSAATECELDRQGRVNIPAILRQHASLQKDCVIIGVSNRFEIWSADRWNDYSATTADNFDEIAEDLQIDF</sequence>
<dbReference type="Proteomes" id="UP000050973">
    <property type="component" value="Unassembled WGS sequence"/>
</dbReference>
<reference evidence="9 10" key="1">
    <citation type="journal article" date="2015" name="Genome Announc.">
        <title>Expanding the biotechnology potential of lactobacilli through comparative genomics of 213 strains and associated genera.</title>
        <authorList>
            <person name="Sun Z."/>
            <person name="Harris H.M."/>
            <person name="McCann A."/>
            <person name="Guo C."/>
            <person name="Argimon S."/>
            <person name="Zhang W."/>
            <person name="Yang X."/>
            <person name="Jeffery I.B."/>
            <person name="Cooney J.C."/>
            <person name="Kagawa T.F."/>
            <person name="Liu W."/>
            <person name="Song Y."/>
            <person name="Salvetti E."/>
            <person name="Wrobel A."/>
            <person name="Rasinkangas P."/>
            <person name="Parkhill J."/>
            <person name="Rea M.C."/>
            <person name="O'Sullivan O."/>
            <person name="Ritari J."/>
            <person name="Douillard F.P."/>
            <person name="Paul Ross R."/>
            <person name="Yang R."/>
            <person name="Briner A.E."/>
            <person name="Felis G.E."/>
            <person name="de Vos W.M."/>
            <person name="Barrangou R."/>
            <person name="Klaenhammer T.R."/>
            <person name="Caufield P.W."/>
            <person name="Cui Y."/>
            <person name="Zhang H."/>
            <person name="O'Toole P.W."/>
        </authorList>
    </citation>
    <scope>NUCLEOTIDE SEQUENCE [LARGE SCALE GENOMIC DNA]</scope>
    <source>
        <strain evidence="9 10">DSM 4864</strain>
    </source>
</reference>
<feature type="domain" description="SpoVT-AbrB" evidence="8">
    <location>
        <begin position="90"/>
        <end position="133"/>
    </location>
</feature>
<dbReference type="EMBL" id="AZGE01000018">
    <property type="protein sequence ID" value="KRM14974.1"/>
    <property type="molecule type" value="Genomic_DNA"/>
</dbReference>
<dbReference type="InterPro" id="IPR035642">
    <property type="entry name" value="MraZ_N"/>
</dbReference>
<evidence type="ECO:0000256" key="7">
    <source>
        <dbReference type="HAMAP-Rule" id="MF_01008"/>
    </source>
</evidence>
<dbReference type="GO" id="GO:0000976">
    <property type="term" value="F:transcription cis-regulatory region binding"/>
    <property type="evidence" value="ECO:0007669"/>
    <property type="project" value="TreeGrafter"/>
</dbReference>
<gene>
    <name evidence="7" type="primary">mraZ</name>
    <name evidence="9" type="ORF">FC49_GL000630</name>
</gene>
<evidence type="ECO:0000256" key="4">
    <source>
        <dbReference type="ARBA" id="ARBA00023015"/>
    </source>
</evidence>
<evidence type="ECO:0000256" key="2">
    <source>
        <dbReference type="ARBA" id="ARBA00022490"/>
    </source>
</evidence>
<keyword evidence="4 7" id="KW-0805">Transcription regulation</keyword>
<evidence type="ECO:0000256" key="1">
    <source>
        <dbReference type="ARBA" id="ARBA00013860"/>
    </source>
</evidence>
<dbReference type="InterPro" id="IPR037914">
    <property type="entry name" value="SpoVT-AbrB_sf"/>
</dbReference>
<dbReference type="InterPro" id="IPR035644">
    <property type="entry name" value="MraZ_C"/>
</dbReference>
<feature type="domain" description="SpoVT-AbrB" evidence="8">
    <location>
        <begin position="19"/>
        <end position="61"/>
    </location>
</feature>
<protein>
    <recommendedName>
        <fullName evidence="1 7">Transcriptional regulator MraZ</fullName>
    </recommendedName>
</protein>
<name>A0A0R1WAK5_9LACO</name>
<comment type="subunit">
    <text evidence="7">Forms oligomers.</text>
</comment>
<dbReference type="HAMAP" id="MF_01008">
    <property type="entry name" value="MraZ"/>
    <property type="match status" value="1"/>
</dbReference>
<evidence type="ECO:0000256" key="3">
    <source>
        <dbReference type="ARBA" id="ARBA00022737"/>
    </source>
</evidence>
<dbReference type="GO" id="GO:2000143">
    <property type="term" value="P:negative regulation of DNA-templated transcription initiation"/>
    <property type="evidence" value="ECO:0007669"/>
    <property type="project" value="TreeGrafter"/>
</dbReference>
<dbReference type="InterPro" id="IPR003444">
    <property type="entry name" value="MraZ"/>
</dbReference>